<dbReference type="Pfam" id="PF10573">
    <property type="entry name" value="UPF0561"/>
    <property type="match status" value="1"/>
</dbReference>
<dbReference type="AlphaFoldDB" id="G3P0J2"/>
<dbReference type="FunCoup" id="G3P0J2">
    <property type="interactions" value="677"/>
</dbReference>
<dbReference type="Bgee" id="ENSGACG00000008412">
    <property type="expression patterns" value="Expressed in embryo and 12 other cell types or tissues"/>
</dbReference>
<dbReference type="OMA" id="FCLEYEG"/>
<dbReference type="Ensembl" id="ENSGACT00000011138.2">
    <property type="protein sequence ID" value="ENSGACP00000011115.2"/>
    <property type="gene ID" value="ENSGACG00000008412.2"/>
</dbReference>
<comment type="similarity">
    <text evidence="1">Belongs to the UPF0561 family.</text>
</comment>
<sequence length="170" mass="19503">MDILGDDEALELKYKRGGRLDMSHGFLHHIRRNQIARDDYDKEVKQAKDVKQAKELQRRRNTTTPRRPRRPDIQVYHPRCRHGSEPGAGAEAEESNESGSSTEAETHGAELFWLDYQADSGAITSFLVHKEDNPEKVVDRVAEKNILDSAMKAALEARIRKEIDKRGDRR</sequence>
<dbReference type="GeneID" id="120830548"/>
<feature type="region of interest" description="Disordered" evidence="2">
    <location>
        <begin position="44"/>
        <end position="107"/>
    </location>
</feature>
<evidence type="ECO:0000256" key="1">
    <source>
        <dbReference type="ARBA" id="ARBA00006905"/>
    </source>
</evidence>
<evidence type="ECO:0000313" key="3">
    <source>
        <dbReference type="Ensembl" id="ENSGACP00000011115.2"/>
    </source>
</evidence>
<feature type="compositionally biased region" description="Basic and acidic residues" evidence="2">
    <location>
        <begin position="44"/>
        <end position="58"/>
    </location>
</feature>
<dbReference type="PANTHER" id="PTHR34256">
    <property type="entry name" value="UPF0561 PROTEIN C2ORF68"/>
    <property type="match status" value="1"/>
</dbReference>
<name>G3P0J2_GASAC</name>
<dbReference type="RefSeq" id="XP_040051201.1">
    <property type="nucleotide sequence ID" value="XM_040195267.1"/>
</dbReference>
<reference evidence="3" key="3">
    <citation type="submission" date="2025-09" db="UniProtKB">
        <authorList>
            <consortium name="Ensembl"/>
        </authorList>
    </citation>
    <scope>IDENTIFICATION</scope>
</reference>
<reference evidence="3 4" key="1">
    <citation type="journal article" date="2021" name="G3 (Bethesda)">
        <title>Improved contiguity of the threespine stickleback genome using long-read sequencing.</title>
        <authorList>
            <person name="Nath S."/>
            <person name="Shaw D.E."/>
            <person name="White M.A."/>
        </authorList>
    </citation>
    <scope>NUCLEOTIDE SEQUENCE [LARGE SCALE GENOMIC DNA]</scope>
    <source>
        <strain evidence="3 4">Lake Benthic</strain>
    </source>
</reference>
<reference evidence="3" key="2">
    <citation type="submission" date="2025-08" db="UniProtKB">
        <authorList>
            <consortium name="Ensembl"/>
        </authorList>
    </citation>
    <scope>IDENTIFICATION</scope>
</reference>
<feature type="compositionally biased region" description="Basic residues" evidence="2">
    <location>
        <begin position="59"/>
        <end position="69"/>
    </location>
</feature>
<dbReference type="STRING" id="69293.ENSGACP00000011115"/>
<dbReference type="KEGG" id="gat:120830548"/>
<dbReference type="CTD" id="105026124"/>
<accession>G3P0J2</accession>
<evidence type="ECO:0000313" key="4">
    <source>
        <dbReference type="Proteomes" id="UP000007635"/>
    </source>
</evidence>
<organism evidence="3 4">
    <name type="scientific">Gasterosteus aculeatus aculeatus</name>
    <name type="common">three-spined stickleback</name>
    <dbReference type="NCBI Taxonomy" id="481459"/>
    <lineage>
        <taxon>Eukaryota</taxon>
        <taxon>Metazoa</taxon>
        <taxon>Chordata</taxon>
        <taxon>Craniata</taxon>
        <taxon>Vertebrata</taxon>
        <taxon>Euteleostomi</taxon>
        <taxon>Actinopterygii</taxon>
        <taxon>Neopterygii</taxon>
        <taxon>Teleostei</taxon>
        <taxon>Neoteleostei</taxon>
        <taxon>Acanthomorphata</taxon>
        <taxon>Eupercaria</taxon>
        <taxon>Perciformes</taxon>
        <taxon>Cottioidei</taxon>
        <taxon>Gasterosteales</taxon>
        <taxon>Gasterosteidae</taxon>
        <taxon>Gasterosteus</taxon>
    </lineage>
</organism>
<dbReference type="GeneTree" id="ENSGT00390000001901"/>
<dbReference type="OrthoDB" id="10033037at2759"/>
<dbReference type="Proteomes" id="UP000007635">
    <property type="component" value="Chromosome XIII"/>
</dbReference>
<proteinExistence type="inferred from homology"/>
<dbReference type="InParanoid" id="G3P0J2"/>
<keyword evidence="4" id="KW-1185">Reference proteome</keyword>
<protein>
    <submittedName>
        <fullName evidence="3">Chromosome 2 open reading frame 68</fullName>
    </submittedName>
</protein>
<evidence type="ECO:0000256" key="2">
    <source>
        <dbReference type="SAM" id="MobiDB-lite"/>
    </source>
</evidence>
<dbReference type="PANTHER" id="PTHR34256:SF1">
    <property type="entry name" value="UPF0561 PROTEIN C2ORF68"/>
    <property type="match status" value="1"/>
</dbReference>
<dbReference type="InterPro" id="IPR018888">
    <property type="entry name" value="UPF0561"/>
</dbReference>
<dbReference type="eggNOG" id="ENOG502S396">
    <property type="taxonomic scope" value="Eukaryota"/>
</dbReference>